<dbReference type="Proteomes" id="UP000009017">
    <property type="component" value="Unassembled WGS sequence"/>
</dbReference>
<dbReference type="RefSeq" id="WP_007478124.1">
    <property type="nucleotide sequence ID" value="NZ_JH725088.1"/>
</dbReference>
<protein>
    <recommendedName>
        <fullName evidence="4">Phage replisome organiser N-terminal domain-containing protein</fullName>
    </recommendedName>
</protein>
<feature type="region of interest" description="Disordered" evidence="1">
    <location>
        <begin position="101"/>
        <end position="121"/>
    </location>
</feature>
<dbReference type="eggNOG" id="ENOG5030IX3">
    <property type="taxonomic scope" value="Bacteria"/>
</dbReference>
<evidence type="ECO:0000256" key="1">
    <source>
        <dbReference type="SAM" id="MobiDB-lite"/>
    </source>
</evidence>
<dbReference type="HOGENOM" id="CLU_062383_2_0_5"/>
<evidence type="ECO:0008006" key="4">
    <source>
        <dbReference type="Google" id="ProtNLM"/>
    </source>
</evidence>
<dbReference type="InterPro" id="IPR010781">
    <property type="entry name" value="DUF1376"/>
</dbReference>
<dbReference type="OrthoDB" id="7924081at2"/>
<accession>J0QX54</accession>
<gene>
    <name evidence="2" type="ORF">ME3_01289</name>
</gene>
<dbReference type="Pfam" id="PF07120">
    <property type="entry name" value="DUF1376"/>
    <property type="match status" value="1"/>
</dbReference>
<dbReference type="AlphaFoldDB" id="J0QX54"/>
<reference evidence="2 3" key="1">
    <citation type="submission" date="2012-03" db="EMBL/GenBank/DDBJ databases">
        <title>The Genome Sequence of Bartonella melophagi K-2C.</title>
        <authorList>
            <consortium name="The Broad Institute Genome Sequencing Platform"/>
            <consortium name="The Broad Institute Genome Sequencing Center for Infectious Disease"/>
            <person name="Feldgarden M."/>
            <person name="Kirby J."/>
            <person name="Kosoy M."/>
            <person name="Birtles R."/>
            <person name="Probert W.S."/>
            <person name="Chiaraviglio L."/>
            <person name="Young S.K."/>
            <person name="Zeng Q."/>
            <person name="Gargeya S."/>
            <person name="Fitzgerald M."/>
            <person name="Haas B."/>
            <person name="Abouelleil A."/>
            <person name="Alvarado L."/>
            <person name="Arachchi H.M."/>
            <person name="Berlin A."/>
            <person name="Chapman S.B."/>
            <person name="Gearin G."/>
            <person name="Goldberg J."/>
            <person name="Griggs A."/>
            <person name="Gujja S."/>
            <person name="Hansen M."/>
            <person name="Heiman D."/>
            <person name="Howarth C."/>
            <person name="Larimer J."/>
            <person name="Lui A."/>
            <person name="MacDonald P.J.P."/>
            <person name="McCowen C."/>
            <person name="Montmayeur A."/>
            <person name="Murphy C."/>
            <person name="Neiman D."/>
            <person name="Pearson M."/>
            <person name="Priest M."/>
            <person name="Roberts A."/>
            <person name="Saif S."/>
            <person name="Shea T."/>
            <person name="Sisk P."/>
            <person name="Stolte C."/>
            <person name="Sykes S."/>
            <person name="Wortman J."/>
            <person name="Nusbaum C."/>
            <person name="Birren B."/>
        </authorList>
    </citation>
    <scope>NUCLEOTIDE SEQUENCE [LARGE SCALE GENOMIC DNA]</scope>
    <source>
        <strain evidence="2 3">K-2C</strain>
    </source>
</reference>
<evidence type="ECO:0000313" key="3">
    <source>
        <dbReference type="Proteomes" id="UP000009017"/>
    </source>
</evidence>
<dbReference type="PATRIC" id="fig|1094557.3.peg.1358"/>
<comment type="caution">
    <text evidence="2">The sequence shown here is derived from an EMBL/GenBank/DDBJ whole genome shotgun (WGS) entry which is preliminary data.</text>
</comment>
<name>J0QX54_9HYPH</name>
<evidence type="ECO:0000313" key="2">
    <source>
        <dbReference type="EMBL" id="EJF87754.1"/>
    </source>
</evidence>
<organism evidence="2 3">
    <name type="scientific">Bartonella melophagi K-2C</name>
    <dbReference type="NCBI Taxonomy" id="1094557"/>
    <lineage>
        <taxon>Bacteria</taxon>
        <taxon>Pseudomonadati</taxon>
        <taxon>Pseudomonadota</taxon>
        <taxon>Alphaproteobacteria</taxon>
        <taxon>Hyphomicrobiales</taxon>
        <taxon>Bartonellaceae</taxon>
        <taxon>Bartonella</taxon>
    </lineage>
</organism>
<dbReference type="EMBL" id="AIMA01000039">
    <property type="protein sequence ID" value="EJF87754.1"/>
    <property type="molecule type" value="Genomic_DNA"/>
</dbReference>
<proteinExistence type="predicted"/>
<sequence length="121" mass="13644">MLTKSPWVKLYPSQFLKELMGLKPAETAVYTTLVLFMIDKGAPILNNASYLSNLCSCSVQTFKKILEALISYGHIIHLEDNSLWYTSSAFDVNMSRKASEKASKAATARWNKKREGESYVN</sequence>
<keyword evidence="3" id="KW-1185">Reference proteome</keyword>